<dbReference type="GO" id="GO:0005764">
    <property type="term" value="C:lysosome"/>
    <property type="evidence" value="ECO:0007669"/>
    <property type="project" value="TreeGrafter"/>
</dbReference>
<evidence type="ECO:0000256" key="1">
    <source>
        <dbReference type="ARBA" id="ARBA00004071"/>
    </source>
</evidence>
<dbReference type="InterPro" id="IPR000933">
    <property type="entry name" value="Glyco_hydro_29"/>
</dbReference>
<gene>
    <name evidence="10" type="ORF">IAA93_02510</name>
</gene>
<organism evidence="10 11">
    <name type="scientific">Candidatus Avibacteroides avistercoris</name>
    <dbReference type="NCBI Taxonomy" id="2840690"/>
    <lineage>
        <taxon>Bacteria</taxon>
        <taxon>Pseudomonadati</taxon>
        <taxon>Bacteroidota</taxon>
        <taxon>Bacteroidia</taxon>
        <taxon>Bacteroidales</taxon>
        <taxon>Bacteroidaceae</taxon>
        <taxon>Bacteroidaceae incertae sedis</taxon>
        <taxon>Candidatus Avibacteroides</taxon>
    </lineage>
</organism>
<reference evidence="10" key="1">
    <citation type="journal article" date="2021" name="PeerJ">
        <title>Extensive microbial diversity within the chicken gut microbiome revealed by metagenomics and culture.</title>
        <authorList>
            <person name="Gilroy R."/>
            <person name="Ravi A."/>
            <person name="Getino M."/>
            <person name="Pursley I."/>
            <person name="Horton D.L."/>
            <person name="Alikhan N.F."/>
            <person name="Baker D."/>
            <person name="Gharbi K."/>
            <person name="Hall N."/>
            <person name="Watson M."/>
            <person name="Adriaenssens E.M."/>
            <person name="Foster-Nyarko E."/>
            <person name="Jarju S."/>
            <person name="Secka A."/>
            <person name="Antonio M."/>
            <person name="Oren A."/>
            <person name="Chaudhuri R.R."/>
            <person name="La Ragione R."/>
            <person name="Hildebrand F."/>
            <person name="Pallen M.J."/>
        </authorList>
    </citation>
    <scope>NUCLEOTIDE SEQUENCE</scope>
    <source>
        <strain evidence="10">MalCec1-1739</strain>
    </source>
</reference>
<evidence type="ECO:0000256" key="3">
    <source>
        <dbReference type="ARBA" id="ARBA00012662"/>
    </source>
</evidence>
<dbReference type="GO" id="GO:0004560">
    <property type="term" value="F:alpha-L-fucosidase activity"/>
    <property type="evidence" value="ECO:0007669"/>
    <property type="project" value="InterPro"/>
</dbReference>
<comment type="caution">
    <text evidence="10">The sequence shown here is derived from an EMBL/GenBank/DDBJ whole genome shotgun (WGS) entry which is preliminary data.</text>
</comment>
<evidence type="ECO:0000256" key="6">
    <source>
        <dbReference type="ARBA" id="ARBA00023295"/>
    </source>
</evidence>
<evidence type="ECO:0000256" key="7">
    <source>
        <dbReference type="PIRSR" id="PIRSR001092-1"/>
    </source>
</evidence>
<dbReference type="Pfam" id="PF01120">
    <property type="entry name" value="Alpha_L_fucos"/>
    <property type="match status" value="1"/>
</dbReference>
<dbReference type="PANTHER" id="PTHR10030">
    <property type="entry name" value="ALPHA-L-FUCOSIDASE"/>
    <property type="match status" value="1"/>
</dbReference>
<dbReference type="PRINTS" id="PR00741">
    <property type="entry name" value="GLHYDRLASE29"/>
</dbReference>
<dbReference type="InterPro" id="IPR017853">
    <property type="entry name" value="GH"/>
</dbReference>
<feature type="signal peptide" evidence="8">
    <location>
        <begin position="1"/>
        <end position="29"/>
    </location>
</feature>
<feature type="chain" id="PRO_5039528260" description="alpha-L-fucosidase" evidence="8">
    <location>
        <begin position="30"/>
        <end position="440"/>
    </location>
</feature>
<keyword evidence="6" id="KW-0326">Glycosidase</keyword>
<dbReference type="InterPro" id="IPR016286">
    <property type="entry name" value="FUC_metazoa-typ"/>
</dbReference>
<feature type="domain" description="Glycoside hydrolase family 29 N-terminal" evidence="9">
    <location>
        <begin position="28"/>
        <end position="353"/>
    </location>
</feature>
<dbReference type="GO" id="GO:0006004">
    <property type="term" value="P:fucose metabolic process"/>
    <property type="evidence" value="ECO:0007669"/>
    <property type="project" value="InterPro"/>
</dbReference>
<evidence type="ECO:0000259" key="9">
    <source>
        <dbReference type="Pfam" id="PF01120"/>
    </source>
</evidence>
<feature type="site" description="May be important for catalysis" evidence="7">
    <location>
        <position position="285"/>
    </location>
</feature>
<dbReference type="PANTHER" id="PTHR10030:SF37">
    <property type="entry name" value="ALPHA-L-FUCOSIDASE-RELATED"/>
    <property type="match status" value="1"/>
</dbReference>
<dbReference type="EC" id="3.2.1.51" evidence="3"/>
<evidence type="ECO:0000256" key="4">
    <source>
        <dbReference type="ARBA" id="ARBA00022729"/>
    </source>
</evidence>
<comment type="similarity">
    <text evidence="2">Belongs to the glycosyl hydrolase 29 family.</text>
</comment>
<dbReference type="SUPFAM" id="SSF51445">
    <property type="entry name" value="(Trans)glycosidases"/>
    <property type="match status" value="1"/>
</dbReference>
<dbReference type="EMBL" id="DWUP01000051">
    <property type="protein sequence ID" value="HJD52588.1"/>
    <property type="molecule type" value="Genomic_DNA"/>
</dbReference>
<name>A0A9D2UHL0_9BACT</name>
<evidence type="ECO:0000256" key="8">
    <source>
        <dbReference type="SAM" id="SignalP"/>
    </source>
</evidence>
<reference evidence="10" key="2">
    <citation type="submission" date="2021-04" db="EMBL/GenBank/DDBJ databases">
        <authorList>
            <person name="Gilroy R."/>
        </authorList>
    </citation>
    <scope>NUCLEOTIDE SEQUENCE</scope>
    <source>
        <strain evidence="10">MalCec1-1739</strain>
    </source>
</reference>
<dbReference type="AlphaFoldDB" id="A0A9D2UHL0"/>
<dbReference type="PIRSF" id="PIRSF001092">
    <property type="entry name" value="Alpha-L-fucosidase"/>
    <property type="match status" value="1"/>
</dbReference>
<protein>
    <recommendedName>
        <fullName evidence="3">alpha-L-fucosidase</fullName>
        <ecNumber evidence="3">3.2.1.51</ecNumber>
    </recommendedName>
</protein>
<accession>A0A9D2UHL0</accession>
<comment type="function">
    <text evidence="1">Alpha-L-fucosidase is responsible for hydrolyzing the alpha-1,6-linked fucose joined to the reducing-end N-acetylglucosamine of the carbohydrate moieties of glycoproteins.</text>
</comment>
<proteinExistence type="inferred from homology"/>
<evidence type="ECO:0000313" key="10">
    <source>
        <dbReference type="EMBL" id="HJD52588.1"/>
    </source>
</evidence>
<dbReference type="InterPro" id="IPR057739">
    <property type="entry name" value="Glyco_hydro_29_N"/>
</dbReference>
<keyword evidence="4 8" id="KW-0732">Signal</keyword>
<keyword evidence="5" id="KW-0378">Hydrolase</keyword>
<dbReference type="Proteomes" id="UP000787625">
    <property type="component" value="Unassembled WGS sequence"/>
</dbReference>
<evidence type="ECO:0000256" key="5">
    <source>
        <dbReference type="ARBA" id="ARBA00022801"/>
    </source>
</evidence>
<dbReference type="GO" id="GO:0016139">
    <property type="term" value="P:glycoside catabolic process"/>
    <property type="evidence" value="ECO:0007669"/>
    <property type="project" value="TreeGrafter"/>
</dbReference>
<sequence length="440" mass="49230">MRTIQSCKLFLAVSLALLAFVRVSGQGQAVAYVPADENLEARERFRDSKFGIFIHFGLYSMLGQGEWVMNNRNIDRRDYAALAAAFYPSRFDAAGWVSAIKAAGARYVCVTSRHHDGFSMFASDMTSYDIVDATPFKRDLIGELAAECHRQGIGLHLYYSHLDWMRSDYPQGKTGHGTGREPGDGDWESYYRFMNGQLTELLTRYGDVGAIWFDGVWDHPEGFDWRLEEQYALIHSLQPACLVGNNHHMAPVPGEDFQLFERDLPGENKAGFSGQKVSSLPLETCETMNRTWGYDITDDDYKSAGEIIRLLVRAAGKDANLLLNIGPRPDGALPDEALHRLEEVGSWLKVYGETIYGTRGGDIPPKGWGVTTRRGNTLYVHILDWQDRGLFLPLQSRVERAVLFDGRSPVAFTQDGDGVWLMLDAVPSGTDTVVELTLNP</sequence>
<evidence type="ECO:0000256" key="2">
    <source>
        <dbReference type="ARBA" id="ARBA00007951"/>
    </source>
</evidence>
<dbReference type="SMART" id="SM00812">
    <property type="entry name" value="Alpha_L_fucos"/>
    <property type="match status" value="1"/>
</dbReference>
<evidence type="ECO:0000313" key="11">
    <source>
        <dbReference type="Proteomes" id="UP000787625"/>
    </source>
</evidence>
<dbReference type="Gene3D" id="3.20.20.80">
    <property type="entry name" value="Glycosidases"/>
    <property type="match status" value="1"/>
</dbReference>